<dbReference type="AlphaFoldDB" id="A0A7C4LKG0"/>
<evidence type="ECO:0000313" key="2">
    <source>
        <dbReference type="EMBL" id="HGT38816.1"/>
    </source>
</evidence>
<proteinExistence type="predicted"/>
<comment type="caution">
    <text evidence="2">The sequence shown here is derived from an EMBL/GenBank/DDBJ whole genome shotgun (WGS) entry which is preliminary data.</text>
</comment>
<keyword evidence="1" id="KW-0732">Signal</keyword>
<feature type="chain" id="PRO_5028137329" description="SLA1 homology domain-containing protein" evidence="1">
    <location>
        <begin position="25"/>
        <end position="231"/>
    </location>
</feature>
<sequence length="231" mass="25193">MKTYGGPFWTALCAGLAAVGVAAAQQAPPQAPPRNELPIAPAAPRVQMTIGTSSGMTVTMSNGRRSATLREGDETIELKERDGGKEITLRHERKVNGELKKDEYQAPDLDTLKQQHPQAVELYRRIANRIQAIQIRPIGQVQGLGGNVIAPFAYPHNQNPPPGQGRRTIHATVQGKKVQISDRYGLQIEVAVTRMVDGKEQTEQFSAPDLAALKKNSPEVAELYQRLTGTN</sequence>
<evidence type="ECO:0008006" key="3">
    <source>
        <dbReference type="Google" id="ProtNLM"/>
    </source>
</evidence>
<organism evidence="2">
    <name type="scientific">Schlesneria paludicola</name>
    <dbReference type="NCBI Taxonomy" id="360056"/>
    <lineage>
        <taxon>Bacteria</taxon>
        <taxon>Pseudomonadati</taxon>
        <taxon>Planctomycetota</taxon>
        <taxon>Planctomycetia</taxon>
        <taxon>Planctomycetales</taxon>
        <taxon>Planctomycetaceae</taxon>
        <taxon>Schlesneria</taxon>
    </lineage>
</organism>
<dbReference type="EMBL" id="DSVQ01000012">
    <property type="protein sequence ID" value="HGT38816.1"/>
    <property type="molecule type" value="Genomic_DNA"/>
</dbReference>
<protein>
    <recommendedName>
        <fullName evidence="3">SLA1 homology domain-containing protein</fullName>
    </recommendedName>
</protein>
<gene>
    <name evidence="2" type="ORF">ENS64_06070</name>
</gene>
<reference evidence="2" key="1">
    <citation type="journal article" date="2020" name="mSystems">
        <title>Genome- and Community-Level Interaction Insights into Carbon Utilization and Element Cycling Functions of Hydrothermarchaeota in Hydrothermal Sediment.</title>
        <authorList>
            <person name="Zhou Z."/>
            <person name="Liu Y."/>
            <person name="Xu W."/>
            <person name="Pan J."/>
            <person name="Luo Z.H."/>
            <person name="Li M."/>
        </authorList>
    </citation>
    <scope>NUCLEOTIDE SEQUENCE [LARGE SCALE GENOMIC DNA]</scope>
    <source>
        <strain evidence="2">SpSt-508</strain>
    </source>
</reference>
<feature type="signal peptide" evidence="1">
    <location>
        <begin position="1"/>
        <end position="24"/>
    </location>
</feature>
<name>A0A7C4LKG0_9PLAN</name>
<evidence type="ECO:0000256" key="1">
    <source>
        <dbReference type="SAM" id="SignalP"/>
    </source>
</evidence>
<accession>A0A7C4LKG0</accession>